<dbReference type="eggNOG" id="COG0583">
    <property type="taxonomic scope" value="Bacteria"/>
</dbReference>
<dbReference type="EMBL" id="AE007872">
    <property type="protein sequence ID" value="AAK90677.2"/>
    <property type="molecule type" value="Genomic_DNA"/>
</dbReference>
<evidence type="ECO:0000256" key="4">
    <source>
        <dbReference type="ARBA" id="ARBA00023163"/>
    </source>
</evidence>
<proteinExistence type="inferred from homology"/>
<comment type="similarity">
    <text evidence="1">Belongs to the LysR transcriptional regulatory family.</text>
</comment>
<organism evidence="6 7">
    <name type="scientific">Agrobacterium fabrum (strain C58 / ATCC 33970)</name>
    <name type="common">Agrobacterium tumefaciens (strain C58)</name>
    <dbReference type="NCBI Taxonomy" id="176299"/>
    <lineage>
        <taxon>Bacteria</taxon>
        <taxon>Pseudomonadati</taxon>
        <taxon>Pseudomonadota</taxon>
        <taxon>Alphaproteobacteria</taxon>
        <taxon>Hyphomicrobiales</taxon>
        <taxon>Rhizobiaceae</taxon>
        <taxon>Rhizobium/Agrobacterium group</taxon>
        <taxon>Agrobacterium</taxon>
        <taxon>Agrobacterium tumefaciens complex</taxon>
    </lineage>
</organism>
<dbReference type="GO" id="GO:0003677">
    <property type="term" value="F:DNA binding"/>
    <property type="evidence" value="ECO:0007669"/>
    <property type="project" value="UniProtKB-KW"/>
</dbReference>
<dbReference type="PROSITE" id="PS50931">
    <property type="entry name" value="HTH_LYSR"/>
    <property type="match status" value="1"/>
</dbReference>
<dbReference type="InterPro" id="IPR050176">
    <property type="entry name" value="LTTR"/>
</dbReference>
<dbReference type="BioCyc" id="AGRO:ATU5303-MONOMER"/>
<evidence type="ECO:0000256" key="2">
    <source>
        <dbReference type="ARBA" id="ARBA00023015"/>
    </source>
</evidence>
<accession>Q7D3E4</accession>
<reference evidence="6 7" key="2">
    <citation type="journal article" date="2001" name="Science">
        <title>Genome sequence of the plant pathogen and biotechnology agent Agrobacterium tumefaciens C58.</title>
        <authorList>
            <person name="Goodner B."/>
            <person name="Hinkle G."/>
            <person name="Gattung S."/>
            <person name="Miller N."/>
            <person name="Blanchard M."/>
            <person name="Qurollo B."/>
            <person name="Goldman B.S."/>
            <person name="Cao Y."/>
            <person name="Askenazi M."/>
            <person name="Halling C."/>
            <person name="Mullin L."/>
            <person name="Houmiel K."/>
            <person name="Gordon J."/>
            <person name="Vaudin M."/>
            <person name="Iartchouk O."/>
            <person name="Epp A."/>
            <person name="Liu F."/>
            <person name="Wollam C."/>
            <person name="Allinger M."/>
            <person name="Doughty D."/>
            <person name="Scott C."/>
            <person name="Lappas C."/>
            <person name="Markelz B."/>
            <person name="Flanagan C."/>
            <person name="Crowell C."/>
            <person name="Gurson J."/>
            <person name="Lomo C."/>
            <person name="Sear C."/>
            <person name="Strub G."/>
            <person name="Cielo C."/>
            <person name="Slater S."/>
        </authorList>
    </citation>
    <scope>NUCLEOTIDE SEQUENCE [LARGE SCALE GENOMIC DNA]</scope>
    <source>
        <strain evidence="7">C58 / ATCC 33970</strain>
    </source>
</reference>
<geneLocation type="plasmid" evidence="6 7">
    <name>At</name>
</geneLocation>
<dbReference type="Pfam" id="PF00126">
    <property type="entry name" value="HTH_1"/>
    <property type="match status" value="1"/>
</dbReference>
<dbReference type="InterPro" id="IPR000847">
    <property type="entry name" value="LysR_HTH_N"/>
</dbReference>
<dbReference type="SUPFAM" id="SSF46785">
    <property type="entry name" value="Winged helix' DNA-binding domain"/>
    <property type="match status" value="1"/>
</dbReference>
<dbReference type="GeneID" id="1137076"/>
<dbReference type="RefSeq" id="WP_010974559.1">
    <property type="nucleotide sequence ID" value="NC_003064.2"/>
</dbReference>
<dbReference type="PATRIC" id="fig|176299.10.peg.4976"/>
<protein>
    <submittedName>
        <fullName evidence="6">Transcriptional regulator, LysR family</fullName>
    </submittedName>
</protein>
<evidence type="ECO:0000313" key="6">
    <source>
        <dbReference type="EMBL" id="AAK90677.2"/>
    </source>
</evidence>
<evidence type="ECO:0000256" key="3">
    <source>
        <dbReference type="ARBA" id="ARBA00023125"/>
    </source>
</evidence>
<reference evidence="6 7" key="1">
    <citation type="journal article" date="2001" name="Science">
        <title>The genome of the natural genetic engineer Agrobacterium tumefaciens C58.</title>
        <authorList>
            <person name="Wood D.W."/>
            <person name="Setubal J.C."/>
            <person name="Kaul R."/>
            <person name="Monks D.E."/>
            <person name="Kitajima J.P."/>
            <person name="Okura V.K."/>
            <person name="Zhou Y."/>
            <person name="Chen L."/>
            <person name="Wood G.E."/>
            <person name="Almeida N.F.Jr."/>
            <person name="Woo L."/>
            <person name="Chen Y."/>
            <person name="Paulsen I.T."/>
            <person name="Eisen J.A."/>
            <person name="Karp P.D."/>
            <person name="Bovee D.Sr."/>
            <person name="Chapman P."/>
            <person name="Clendenning J."/>
            <person name="Deatherage G."/>
            <person name="Gillet W."/>
            <person name="Grant C."/>
            <person name="Kutyavin T."/>
            <person name="Levy R."/>
            <person name="Li M.J."/>
            <person name="McClelland E."/>
            <person name="Palmieri A."/>
            <person name="Raymond C."/>
            <person name="Rouse G."/>
            <person name="Saenphimmachak C."/>
            <person name="Wu Z."/>
            <person name="Romero P."/>
            <person name="Gordon D."/>
            <person name="Zhang S."/>
            <person name="Yoo H."/>
            <person name="Tao Y."/>
            <person name="Biddle P."/>
            <person name="Jung M."/>
            <person name="Krespan W."/>
            <person name="Perry M."/>
            <person name="Gordon-Kamm B."/>
            <person name="Liao L."/>
            <person name="Kim S."/>
            <person name="Hendrick C."/>
            <person name="Zhao Z.Y."/>
            <person name="Dolan M."/>
            <person name="Chumley F."/>
            <person name="Tingey S.V."/>
            <person name="Tomb J.F."/>
            <person name="Gordon M.P."/>
            <person name="Olson M.V."/>
            <person name="Nester E.W."/>
        </authorList>
    </citation>
    <scope>NUCLEOTIDE SEQUENCE [LARGE SCALE GENOMIC DNA]</scope>
    <source>
        <strain evidence="7">C58 / ATCC 33970</strain>
    </source>
</reference>
<dbReference type="PANTHER" id="PTHR30579:SF7">
    <property type="entry name" value="HTH-TYPE TRANSCRIPTIONAL REGULATOR LRHA-RELATED"/>
    <property type="match status" value="1"/>
</dbReference>
<evidence type="ECO:0000259" key="5">
    <source>
        <dbReference type="PROSITE" id="PS50931"/>
    </source>
</evidence>
<dbReference type="EnsemblBacteria" id="AAK90677">
    <property type="protein sequence ID" value="AAK90677"/>
    <property type="gene ID" value="Atu5303"/>
</dbReference>
<gene>
    <name evidence="6" type="primary">dgdR</name>
    <name evidence="6" type="ordered locus">Atu5303</name>
</gene>
<dbReference type="Gene3D" id="3.40.190.10">
    <property type="entry name" value="Periplasmic binding protein-like II"/>
    <property type="match status" value="2"/>
</dbReference>
<evidence type="ECO:0000313" key="7">
    <source>
        <dbReference type="Proteomes" id="UP000000813"/>
    </source>
</evidence>
<keyword evidence="7" id="KW-1185">Reference proteome</keyword>
<dbReference type="PANTHER" id="PTHR30579">
    <property type="entry name" value="TRANSCRIPTIONAL REGULATOR"/>
    <property type="match status" value="1"/>
</dbReference>
<dbReference type="HOGENOM" id="CLU_039613_1_4_5"/>
<evidence type="ECO:0000256" key="1">
    <source>
        <dbReference type="ARBA" id="ARBA00009437"/>
    </source>
</evidence>
<dbReference type="Pfam" id="PF03466">
    <property type="entry name" value="LysR_substrate"/>
    <property type="match status" value="1"/>
</dbReference>
<keyword evidence="2" id="KW-0805">Transcription regulation</keyword>
<keyword evidence="3" id="KW-0238">DNA-binding</keyword>
<keyword evidence="4" id="KW-0804">Transcription</keyword>
<dbReference type="SUPFAM" id="SSF53850">
    <property type="entry name" value="Periplasmic binding protein-like II"/>
    <property type="match status" value="1"/>
</dbReference>
<keyword evidence="6" id="KW-0614">Plasmid</keyword>
<dbReference type="PhylomeDB" id="Q7D3E4"/>
<dbReference type="AlphaFoldDB" id="Q7D3E4"/>
<name>Q7D3E4_AGRFC</name>
<dbReference type="InterPro" id="IPR036388">
    <property type="entry name" value="WH-like_DNA-bd_sf"/>
</dbReference>
<feature type="domain" description="HTH lysR-type" evidence="5">
    <location>
        <begin position="3"/>
        <end position="60"/>
    </location>
</feature>
<dbReference type="OrthoDB" id="1631201at2"/>
<sequence length="281" mass="30386">MTLDLSVLRNFAVVARAGSISVASQQVGRTQSTLSMQMQRLEEMIGQILLHRSGSGVRLTSAGEKLLMHAEALLAQHDELLADMNGATLQGSVSLGCPEDYSIAFLPSILKGFFERHPDVELRMVCAPTTELRPMLRRRQIDLGIVSLSELASPEIIRREDFVWVANSSRPAILDRPVLPLALSAPATLDYRAACDVMGASNRRYRVAFASNSLAGLTAIARSGHAISVFTRTAVPPDLFVITDGLPTLPTIGLAVELGESRPSLIAKALAKHVRSTLPRL</sequence>
<dbReference type="InterPro" id="IPR036390">
    <property type="entry name" value="WH_DNA-bd_sf"/>
</dbReference>
<dbReference type="Proteomes" id="UP000000813">
    <property type="component" value="Plasmid At"/>
</dbReference>
<dbReference type="InterPro" id="IPR005119">
    <property type="entry name" value="LysR_subst-bd"/>
</dbReference>
<dbReference type="KEGG" id="atu:Atu5303"/>
<dbReference type="GO" id="GO:0003700">
    <property type="term" value="F:DNA-binding transcription factor activity"/>
    <property type="evidence" value="ECO:0007669"/>
    <property type="project" value="InterPro"/>
</dbReference>
<dbReference type="Gene3D" id="1.10.10.10">
    <property type="entry name" value="Winged helix-like DNA-binding domain superfamily/Winged helix DNA-binding domain"/>
    <property type="match status" value="1"/>
</dbReference>